<evidence type="ECO:0000256" key="3">
    <source>
        <dbReference type="ARBA" id="ARBA00022737"/>
    </source>
</evidence>
<dbReference type="GO" id="GO:0003676">
    <property type="term" value="F:nucleic acid binding"/>
    <property type="evidence" value="ECO:0007669"/>
    <property type="project" value="InterPro"/>
</dbReference>
<organism evidence="7 8">
    <name type="scientific">Cavenderia fasciculata</name>
    <name type="common">Slime mold</name>
    <name type="synonym">Dictyostelium fasciculatum</name>
    <dbReference type="NCBI Taxonomy" id="261658"/>
    <lineage>
        <taxon>Eukaryota</taxon>
        <taxon>Amoebozoa</taxon>
        <taxon>Evosea</taxon>
        <taxon>Eumycetozoa</taxon>
        <taxon>Dictyostelia</taxon>
        <taxon>Acytosteliales</taxon>
        <taxon>Cavenderiaceae</taxon>
        <taxon>Cavenderia</taxon>
    </lineage>
</organism>
<comment type="similarity">
    <text evidence="2">Belongs to the MOS2 family.</text>
</comment>
<feature type="compositionally biased region" description="Low complexity" evidence="5">
    <location>
        <begin position="9"/>
        <end position="32"/>
    </location>
</feature>
<sequence length="531" mass="58080">MNQDDNKTTNLTNSNSNNNGSNISFSFGLNSNNNSRAKELLENNKKRKEAESNTNYLTSIEGTKITSIISDEPTQKGPKIIPIDLQRGGNVNNKNISTTTTTNVTEQKITSIIQEKEDDKQVVSKKLKKENQQEETTTSTSSTTSSTATTTITKPTETDSFNPTQTGLQVRKKKETMDIDKESQTMRPLIDKLDGLDGYNNDEDKFKFDLSTRPDEANQDDYEETPIDIFGKAMLMGMGWKPGQGIGLTNKGVVEPVQFLKRAGRLGLGAQPSDVANKEKKYMTAPKGEDGKVRHTVGLSEKLVPLKFGLQPGDRVLVISGPHEGLNATVESLAQSDRIVIRFKSDELAAVDKCDLQILEKNNNSNHNSKASSSSSSSSSTYSQSNSKSYSSSSSSSSSSNSSSDEPMWIRSSLVVKIISKSLGDGRYYNKKATIVDIIGDKLCIVELDNGKVVDNVKQRMLETAIPRASGSTVIIVSGKHKSRVGTLVERRSGSKKETAIVQLIGDLSVLEFDLDDICQYVGNKDIELMS</sequence>
<feature type="compositionally biased region" description="Low complexity" evidence="5">
    <location>
        <begin position="136"/>
        <end position="160"/>
    </location>
</feature>
<dbReference type="PANTHER" id="PTHR15818">
    <property type="entry name" value="G PATCH AND KOW-CONTAINING"/>
    <property type="match status" value="1"/>
</dbReference>
<feature type="compositionally biased region" description="Low complexity" evidence="5">
    <location>
        <begin position="362"/>
        <end position="404"/>
    </location>
</feature>
<dbReference type="InterPro" id="IPR045166">
    <property type="entry name" value="Spp2-like"/>
</dbReference>
<reference evidence="8" key="1">
    <citation type="journal article" date="2011" name="Genome Res.">
        <title>Phylogeny-wide analysis of social amoeba genomes highlights ancient origins for complex intercellular communication.</title>
        <authorList>
            <person name="Heidel A.J."/>
            <person name="Lawal H.M."/>
            <person name="Felder M."/>
            <person name="Schilde C."/>
            <person name="Helps N.R."/>
            <person name="Tunggal B."/>
            <person name="Rivero F."/>
            <person name="John U."/>
            <person name="Schleicher M."/>
            <person name="Eichinger L."/>
            <person name="Platzer M."/>
            <person name="Noegel A.A."/>
            <person name="Schaap P."/>
            <person name="Gloeckner G."/>
        </authorList>
    </citation>
    <scope>NUCLEOTIDE SEQUENCE [LARGE SCALE GENOMIC DNA]</scope>
    <source>
        <strain evidence="8">SH3</strain>
    </source>
</reference>
<dbReference type="Pfam" id="PF25088">
    <property type="entry name" value="GPKOW_C"/>
    <property type="match status" value="1"/>
</dbReference>
<dbReference type="GO" id="GO:0000398">
    <property type="term" value="P:mRNA splicing, via spliceosome"/>
    <property type="evidence" value="ECO:0007669"/>
    <property type="project" value="InterPro"/>
</dbReference>
<evidence type="ECO:0000256" key="2">
    <source>
        <dbReference type="ARBA" id="ARBA00010966"/>
    </source>
</evidence>
<dbReference type="GO" id="GO:0005681">
    <property type="term" value="C:spliceosomal complex"/>
    <property type="evidence" value="ECO:0007669"/>
    <property type="project" value="TreeGrafter"/>
</dbReference>
<dbReference type="InterPro" id="IPR014722">
    <property type="entry name" value="Rib_uL2_dom2"/>
</dbReference>
<dbReference type="AlphaFoldDB" id="F4QDR2"/>
<dbReference type="Gene3D" id="2.30.30.140">
    <property type="match status" value="1"/>
</dbReference>
<comment type="subcellular location">
    <subcellularLocation>
        <location evidence="1">Nucleus</location>
    </subcellularLocation>
</comment>
<name>F4QDR2_CACFS</name>
<evidence type="ECO:0000259" key="6">
    <source>
        <dbReference type="PROSITE" id="PS50174"/>
    </source>
</evidence>
<dbReference type="SMART" id="SM00443">
    <property type="entry name" value="G_patch"/>
    <property type="match status" value="1"/>
</dbReference>
<dbReference type="EMBL" id="GL883029">
    <property type="protein sequence ID" value="EGG13859.1"/>
    <property type="molecule type" value="Genomic_DNA"/>
</dbReference>
<evidence type="ECO:0000256" key="5">
    <source>
        <dbReference type="SAM" id="MobiDB-lite"/>
    </source>
</evidence>
<dbReference type="Proteomes" id="UP000007797">
    <property type="component" value="Unassembled WGS sequence"/>
</dbReference>
<dbReference type="Pfam" id="PF12656">
    <property type="entry name" value="G-patch_2"/>
    <property type="match status" value="1"/>
</dbReference>
<evidence type="ECO:0000256" key="4">
    <source>
        <dbReference type="ARBA" id="ARBA00023242"/>
    </source>
</evidence>
<dbReference type="RefSeq" id="XP_004350567.1">
    <property type="nucleotide sequence ID" value="XM_004350516.1"/>
</dbReference>
<dbReference type="InterPro" id="IPR005824">
    <property type="entry name" value="KOW"/>
</dbReference>
<gene>
    <name evidence="7" type="ORF">DFA_11620</name>
</gene>
<keyword evidence="8" id="KW-1185">Reference proteome</keyword>
<dbReference type="InterPro" id="IPR041994">
    <property type="entry name" value="GPKOW_KOW2"/>
</dbReference>
<dbReference type="OrthoDB" id="5577072at2759"/>
<feature type="region of interest" description="Disordered" evidence="5">
    <location>
        <begin position="118"/>
        <end position="180"/>
    </location>
</feature>
<evidence type="ECO:0000313" key="8">
    <source>
        <dbReference type="Proteomes" id="UP000007797"/>
    </source>
</evidence>
<accession>F4QDR2</accession>
<evidence type="ECO:0000313" key="7">
    <source>
        <dbReference type="EMBL" id="EGG13859.1"/>
    </source>
</evidence>
<dbReference type="InterPro" id="IPR026822">
    <property type="entry name" value="Spp2/MOS2_G-patch"/>
</dbReference>
<dbReference type="OMA" id="RDSEYHT"/>
<dbReference type="KEGG" id="dfa:DFA_11620"/>
<proteinExistence type="inferred from homology"/>
<dbReference type="SMART" id="SM00739">
    <property type="entry name" value="KOW"/>
    <property type="match status" value="2"/>
</dbReference>
<keyword evidence="3" id="KW-0677">Repeat</keyword>
<dbReference type="PANTHER" id="PTHR15818:SF2">
    <property type="entry name" value="G-PATCH DOMAIN AND KOW MOTIFS-CONTAINING PROTEIN"/>
    <property type="match status" value="1"/>
</dbReference>
<keyword evidence="4" id="KW-0539">Nucleus</keyword>
<dbReference type="CDD" id="cd13153">
    <property type="entry name" value="KOW_GPKOW_B"/>
    <property type="match status" value="1"/>
</dbReference>
<feature type="region of interest" description="Disordered" evidence="5">
    <location>
        <begin position="362"/>
        <end position="406"/>
    </location>
</feature>
<dbReference type="Gene3D" id="2.30.30.30">
    <property type="match status" value="1"/>
</dbReference>
<evidence type="ECO:0000256" key="1">
    <source>
        <dbReference type="ARBA" id="ARBA00004123"/>
    </source>
</evidence>
<dbReference type="PROSITE" id="PS50174">
    <property type="entry name" value="G_PATCH"/>
    <property type="match status" value="1"/>
</dbReference>
<feature type="domain" description="G-patch" evidence="6">
    <location>
        <begin position="227"/>
        <end position="273"/>
    </location>
</feature>
<protein>
    <recommendedName>
        <fullName evidence="6">G-patch domain-containing protein</fullName>
    </recommendedName>
</protein>
<feature type="region of interest" description="Disordered" evidence="5">
    <location>
        <begin position="1"/>
        <end position="32"/>
    </location>
</feature>
<dbReference type="InterPro" id="IPR000467">
    <property type="entry name" value="G_patch_dom"/>
</dbReference>
<dbReference type="STRING" id="1054147.F4QDR2"/>
<dbReference type="GeneID" id="14865677"/>